<evidence type="ECO:0000313" key="2">
    <source>
        <dbReference type="EMBL" id="CEH18640.1"/>
    </source>
</evidence>
<protein>
    <submittedName>
        <fullName evidence="2">Uncharacterized protein</fullName>
    </submittedName>
</protein>
<organism evidence="2 3">
    <name type="scientific">Ceraceosorus bombacis</name>
    <dbReference type="NCBI Taxonomy" id="401625"/>
    <lineage>
        <taxon>Eukaryota</taxon>
        <taxon>Fungi</taxon>
        <taxon>Dikarya</taxon>
        <taxon>Basidiomycota</taxon>
        <taxon>Ustilaginomycotina</taxon>
        <taxon>Exobasidiomycetes</taxon>
        <taxon>Ceraceosorales</taxon>
        <taxon>Ceraceosoraceae</taxon>
        <taxon>Ceraceosorus</taxon>
    </lineage>
</organism>
<reference evidence="2 3" key="1">
    <citation type="submission" date="2014-09" db="EMBL/GenBank/DDBJ databases">
        <authorList>
            <person name="Magalhaes I.L.F."/>
            <person name="Oliveira U."/>
            <person name="Santos F.R."/>
            <person name="Vidigal T.H.D.A."/>
            <person name="Brescovit A.D."/>
            <person name="Santos A.J."/>
        </authorList>
    </citation>
    <scope>NUCLEOTIDE SEQUENCE [LARGE SCALE GENOMIC DNA]</scope>
</reference>
<proteinExistence type="predicted"/>
<feature type="compositionally biased region" description="Low complexity" evidence="1">
    <location>
        <begin position="22"/>
        <end position="33"/>
    </location>
</feature>
<dbReference type="Proteomes" id="UP000054845">
    <property type="component" value="Unassembled WGS sequence"/>
</dbReference>
<feature type="region of interest" description="Disordered" evidence="1">
    <location>
        <begin position="22"/>
        <end position="47"/>
    </location>
</feature>
<sequence length="99" mass="10834">MWGRMGEDVWECFRWQEIITPSTSSSAETASGSKFHTHTGTACSPLRRRALPHRRTLHGSFGTATGAAVLVAGRLASCNWPSKCMGVITSKRRVRATKS</sequence>
<accession>A0A0P1BQB2</accession>
<name>A0A0P1BQB2_9BASI</name>
<evidence type="ECO:0000313" key="3">
    <source>
        <dbReference type="Proteomes" id="UP000054845"/>
    </source>
</evidence>
<dbReference type="EMBL" id="CCYA01000276">
    <property type="protein sequence ID" value="CEH18640.1"/>
    <property type="molecule type" value="Genomic_DNA"/>
</dbReference>
<evidence type="ECO:0000256" key="1">
    <source>
        <dbReference type="SAM" id="MobiDB-lite"/>
    </source>
</evidence>
<dbReference type="AlphaFoldDB" id="A0A0P1BQB2"/>
<keyword evidence="3" id="KW-1185">Reference proteome</keyword>